<feature type="region of interest" description="Disordered" evidence="1">
    <location>
        <begin position="166"/>
        <end position="201"/>
    </location>
</feature>
<feature type="compositionally biased region" description="Polar residues" evidence="1">
    <location>
        <begin position="166"/>
        <end position="189"/>
    </location>
</feature>
<accession>A0A1S3IS50</accession>
<dbReference type="InParanoid" id="A0A1S3IS50"/>
<gene>
    <name evidence="3" type="primary">LOC106166782</name>
</gene>
<feature type="compositionally biased region" description="Basic residues" evidence="1">
    <location>
        <begin position="786"/>
        <end position="799"/>
    </location>
</feature>
<dbReference type="Proteomes" id="UP000085678">
    <property type="component" value="Unplaced"/>
</dbReference>
<reference evidence="3" key="1">
    <citation type="submission" date="2025-08" db="UniProtKB">
        <authorList>
            <consortium name="RefSeq"/>
        </authorList>
    </citation>
    <scope>IDENTIFICATION</scope>
    <source>
        <tissue evidence="3">Gonads</tissue>
    </source>
</reference>
<dbReference type="AlphaFoldDB" id="A0A1S3IS50"/>
<proteinExistence type="predicted"/>
<dbReference type="KEGG" id="lak:106166782"/>
<evidence type="ECO:0000256" key="1">
    <source>
        <dbReference type="SAM" id="MobiDB-lite"/>
    </source>
</evidence>
<feature type="region of interest" description="Disordered" evidence="1">
    <location>
        <begin position="785"/>
        <end position="806"/>
    </location>
</feature>
<sequence>MLMYREAYDCNHAEYCGQLGQDTAFIDLYNNEVVAVCTPGRWAGLSHMYAISAALKVPLRSYCPPVLNDNFLSTPLSRRIAGRGVSQNGAPATVIMWTSSGTPETAHEFRPDHFVTLRSKIRSSHTPPIVLVDSDENDTTPIGLVDTDENDATPIGLVDIDENDILSQPVPSTTHDPSITDNSSASPKNHSFETDDPSLEVEPELVGAPINKYMEAGDIIELLQSLPETLNHIPDGRKENVRFLVDNKENEERRSEGKNSQFVDDCGVWQNSNSPVTHMGRRDGKWTTVLLKDGQYYTEKRSNGKKVLCLMKDQPTEVVRLQRNYATLKRDSTYKRRISWIKGIPVAIVEYIGKLPPPAPHGGNAAKGAPPYQRTAKPVLEKIREQAKGGKKPKEIYEEMIISNDNERDKPADLRQVQNTVYQTKKKQESRNSTGAGNLAANFNFLHTNMHSHPFIQSIVHSSQKVPSITLFTDKQIADLKRFCFCGQESESAILGVDKTFNLGQLHVTATSFKNISLRRTSTNEHPIFLGPILIHGNSDWQTYAQFFSTIAMQVDKTTQGPIIGMDDEKALKKAVEFAFSNANIISCQRHLKANVSKNLQDIVGAPLHARKEISSILFGENGLSAADSVVMFDIRNEYVIEQIRKTVPTFEGYYNQRINPLIRQNVQTIIDRPEVHSGWTNNNAESVNHMLKMKVQWSLQDIPTLINSLHQLVQAQYVDVERALIGRGQFKLDAKFANYAVERSIWNDKTADSRTRHIMKFLREPKFHKHMASYDGLSVLTSAAKGRKPSQTKRRRAAKTVSFKQ</sequence>
<dbReference type="RefSeq" id="XP_013400898.1">
    <property type="nucleotide sequence ID" value="XM_013545444.2"/>
</dbReference>
<keyword evidence="2" id="KW-1185">Reference proteome</keyword>
<name>A0A1S3IS50_LINAN</name>
<evidence type="ECO:0000313" key="2">
    <source>
        <dbReference type="Proteomes" id="UP000085678"/>
    </source>
</evidence>
<dbReference type="OrthoDB" id="5791190at2759"/>
<organism evidence="2 3">
    <name type="scientific">Lingula anatina</name>
    <name type="common">Brachiopod</name>
    <name type="synonym">Lingula unguis</name>
    <dbReference type="NCBI Taxonomy" id="7574"/>
    <lineage>
        <taxon>Eukaryota</taxon>
        <taxon>Metazoa</taxon>
        <taxon>Spiralia</taxon>
        <taxon>Lophotrochozoa</taxon>
        <taxon>Brachiopoda</taxon>
        <taxon>Linguliformea</taxon>
        <taxon>Lingulata</taxon>
        <taxon>Lingulida</taxon>
        <taxon>Linguloidea</taxon>
        <taxon>Lingulidae</taxon>
        <taxon>Lingula</taxon>
    </lineage>
</organism>
<protein>
    <submittedName>
        <fullName evidence="3">Uncharacterized protein LOC106166782</fullName>
    </submittedName>
</protein>
<dbReference type="GeneID" id="106166782"/>
<evidence type="ECO:0000313" key="3">
    <source>
        <dbReference type="RefSeq" id="XP_013400898.1"/>
    </source>
</evidence>
<feature type="region of interest" description="Disordered" evidence="1">
    <location>
        <begin position="129"/>
        <end position="150"/>
    </location>
</feature>